<dbReference type="Proteomes" id="UP000030671">
    <property type="component" value="Unassembled WGS sequence"/>
</dbReference>
<dbReference type="eggNOG" id="ENOG502SJJG">
    <property type="taxonomic scope" value="Eukaryota"/>
</dbReference>
<gene>
    <name evidence="2" type="ORF">HETIRDRAFT_473480</name>
</gene>
<protein>
    <submittedName>
        <fullName evidence="2">Uncharacterized protein</fullName>
    </submittedName>
</protein>
<keyword evidence="3" id="KW-1185">Reference proteome</keyword>
<evidence type="ECO:0000256" key="1">
    <source>
        <dbReference type="SAM" id="MobiDB-lite"/>
    </source>
</evidence>
<accession>W4KFX8</accession>
<dbReference type="RefSeq" id="XP_009544379.1">
    <property type="nucleotide sequence ID" value="XM_009546084.1"/>
</dbReference>
<feature type="compositionally biased region" description="Acidic residues" evidence="1">
    <location>
        <begin position="244"/>
        <end position="279"/>
    </location>
</feature>
<dbReference type="OrthoDB" id="2742205at2759"/>
<dbReference type="AlphaFoldDB" id="W4KFX8"/>
<proteinExistence type="predicted"/>
<evidence type="ECO:0000313" key="2">
    <source>
        <dbReference type="EMBL" id="ETW84748.1"/>
    </source>
</evidence>
<feature type="non-terminal residue" evidence="2">
    <location>
        <position position="473"/>
    </location>
</feature>
<sequence>MTSTPPLASSSRSPLLSAKVSEIYQKLPIDAQKELIDNYLLPLLDAAPKERARQVLAVAAKREKRYAGMPKLEHDAWAIELNDLMLELDKDQKLSLLKDRSRRDEIVGEMVDSMIGWMNDIWSVVYEYQANFALAHRCLLLVARTISALSPHHGGCGCAFRNMYISAVIKQKSGKTIKAFQLTGAHKINKVLQWIWRDLFLTLLATGSEAQKKQVPDMLQAIDRAMGWTSLEYILTGGRVVTGSDEDVDEDEDVDDCDDDTDFGDDDDAWEDDDSEDEDFRDHARKCPFHADHWSLSASAQMIPLRYLVEQHLTNVFSLTPNPSLYRAVLRVTSNYEIARFQLIELARVGALTCSESFVGALNVFTTESRPDLICRLLDKGSHLLRPRDASALQDAILVVSANRTFGSRAVPMIERELLDTARAIKAGLLASFSHLSDPAKIVEMKTIAALPEGSLARQARVEQWIDSVMSPE</sequence>
<dbReference type="HOGENOM" id="CLU_017400_0_0_1"/>
<evidence type="ECO:0000313" key="3">
    <source>
        <dbReference type="Proteomes" id="UP000030671"/>
    </source>
</evidence>
<organism evidence="2 3">
    <name type="scientific">Heterobasidion irregulare (strain TC 32-1)</name>
    <dbReference type="NCBI Taxonomy" id="747525"/>
    <lineage>
        <taxon>Eukaryota</taxon>
        <taxon>Fungi</taxon>
        <taxon>Dikarya</taxon>
        <taxon>Basidiomycota</taxon>
        <taxon>Agaricomycotina</taxon>
        <taxon>Agaricomycetes</taxon>
        <taxon>Russulales</taxon>
        <taxon>Bondarzewiaceae</taxon>
        <taxon>Heterobasidion</taxon>
        <taxon>Heterobasidion annosum species complex</taxon>
    </lineage>
</organism>
<dbReference type="EMBL" id="KI925456">
    <property type="protein sequence ID" value="ETW84748.1"/>
    <property type="molecule type" value="Genomic_DNA"/>
</dbReference>
<name>W4KFX8_HETIT</name>
<feature type="region of interest" description="Disordered" evidence="1">
    <location>
        <begin position="242"/>
        <end position="279"/>
    </location>
</feature>
<dbReference type="STRING" id="747525.W4KFX8"/>
<dbReference type="InParanoid" id="W4KFX8"/>
<dbReference type="GeneID" id="20677516"/>
<dbReference type="KEGG" id="hir:HETIRDRAFT_473480"/>
<reference evidence="2 3" key="1">
    <citation type="journal article" date="2012" name="New Phytol.">
        <title>Insight into trade-off between wood decay and parasitism from the genome of a fungal forest pathogen.</title>
        <authorList>
            <person name="Olson A."/>
            <person name="Aerts A."/>
            <person name="Asiegbu F."/>
            <person name="Belbahri L."/>
            <person name="Bouzid O."/>
            <person name="Broberg A."/>
            <person name="Canback B."/>
            <person name="Coutinho P.M."/>
            <person name="Cullen D."/>
            <person name="Dalman K."/>
            <person name="Deflorio G."/>
            <person name="van Diepen L.T."/>
            <person name="Dunand C."/>
            <person name="Duplessis S."/>
            <person name="Durling M."/>
            <person name="Gonthier P."/>
            <person name="Grimwood J."/>
            <person name="Fossdal C.G."/>
            <person name="Hansson D."/>
            <person name="Henrissat B."/>
            <person name="Hietala A."/>
            <person name="Himmelstrand K."/>
            <person name="Hoffmeister D."/>
            <person name="Hogberg N."/>
            <person name="James T.Y."/>
            <person name="Karlsson M."/>
            <person name="Kohler A."/>
            <person name="Kues U."/>
            <person name="Lee Y.H."/>
            <person name="Lin Y.C."/>
            <person name="Lind M."/>
            <person name="Lindquist E."/>
            <person name="Lombard V."/>
            <person name="Lucas S."/>
            <person name="Lunden K."/>
            <person name="Morin E."/>
            <person name="Murat C."/>
            <person name="Park J."/>
            <person name="Raffaello T."/>
            <person name="Rouze P."/>
            <person name="Salamov A."/>
            <person name="Schmutz J."/>
            <person name="Solheim H."/>
            <person name="Stahlberg J."/>
            <person name="Velez H."/>
            <person name="de Vries R.P."/>
            <person name="Wiebenga A."/>
            <person name="Woodward S."/>
            <person name="Yakovlev I."/>
            <person name="Garbelotto M."/>
            <person name="Martin F."/>
            <person name="Grigoriev I.V."/>
            <person name="Stenlid J."/>
        </authorList>
    </citation>
    <scope>NUCLEOTIDE SEQUENCE [LARGE SCALE GENOMIC DNA]</scope>
    <source>
        <strain evidence="2 3">TC 32-1</strain>
    </source>
</reference>